<evidence type="ECO:0000256" key="1">
    <source>
        <dbReference type="SAM" id="MobiDB-lite"/>
    </source>
</evidence>
<feature type="compositionally biased region" description="Basic and acidic residues" evidence="1">
    <location>
        <begin position="1"/>
        <end position="12"/>
    </location>
</feature>
<keyword evidence="3" id="KW-1185">Reference proteome</keyword>
<dbReference type="RefSeq" id="XP_025490987.1">
    <property type="nucleotide sequence ID" value="XM_025640848.1"/>
</dbReference>
<dbReference type="AlphaFoldDB" id="A0A319CB23"/>
<gene>
    <name evidence="2" type="ORF">BO82DRAFT_433154</name>
</gene>
<dbReference type="STRING" id="1448315.A0A319CB23"/>
<dbReference type="EMBL" id="KZ821707">
    <property type="protein sequence ID" value="PYH80787.1"/>
    <property type="molecule type" value="Genomic_DNA"/>
</dbReference>
<sequence length="144" mass="15947">MSEKMDHAEGHPDYQYTRRKQTEKKRRGSSRPESKPTKRSRTPAATSTESEVGSSIPDTTLSTTSADPETPNHHLADLESVVGSDESAMMDGPYRFSAAELDNLIAEVESENQRAMIFASANFGMNERLAGEPFELSDFLADIY</sequence>
<accession>A0A319CB23</accession>
<reference evidence="2 3" key="1">
    <citation type="submission" date="2016-12" db="EMBL/GenBank/DDBJ databases">
        <title>The genomes of Aspergillus section Nigri reveals drivers in fungal speciation.</title>
        <authorList>
            <consortium name="DOE Joint Genome Institute"/>
            <person name="Vesth T.C."/>
            <person name="Nybo J."/>
            <person name="Theobald S."/>
            <person name="Brandl J."/>
            <person name="Frisvad J.C."/>
            <person name="Nielsen K.F."/>
            <person name="Lyhne E.K."/>
            <person name="Kogle M.E."/>
            <person name="Kuo A."/>
            <person name="Riley R."/>
            <person name="Clum A."/>
            <person name="Nolan M."/>
            <person name="Lipzen A."/>
            <person name="Salamov A."/>
            <person name="Henrissat B."/>
            <person name="Wiebenga A."/>
            <person name="De Vries R.P."/>
            <person name="Grigoriev I.V."/>
            <person name="Mortensen U.H."/>
            <person name="Andersen M.R."/>
            <person name="Baker S.E."/>
        </authorList>
    </citation>
    <scope>NUCLEOTIDE SEQUENCE [LARGE SCALE GENOMIC DNA]</scope>
    <source>
        <strain evidence="2 3">CBS 121591</strain>
    </source>
</reference>
<dbReference type="Proteomes" id="UP000248340">
    <property type="component" value="Unassembled WGS sequence"/>
</dbReference>
<name>A0A319CB23_9EURO</name>
<proteinExistence type="predicted"/>
<dbReference type="OrthoDB" id="6247875at2759"/>
<feature type="compositionally biased region" description="Polar residues" evidence="1">
    <location>
        <begin position="43"/>
        <end position="67"/>
    </location>
</feature>
<evidence type="ECO:0000313" key="2">
    <source>
        <dbReference type="EMBL" id="PYH80787.1"/>
    </source>
</evidence>
<dbReference type="VEuPathDB" id="FungiDB:BO82DRAFT_433154"/>
<dbReference type="GeneID" id="37143590"/>
<feature type="compositionally biased region" description="Basic residues" evidence="1">
    <location>
        <begin position="17"/>
        <end position="29"/>
    </location>
</feature>
<organism evidence="2 3">
    <name type="scientific">Aspergillus uvarum CBS 121591</name>
    <dbReference type="NCBI Taxonomy" id="1448315"/>
    <lineage>
        <taxon>Eukaryota</taxon>
        <taxon>Fungi</taxon>
        <taxon>Dikarya</taxon>
        <taxon>Ascomycota</taxon>
        <taxon>Pezizomycotina</taxon>
        <taxon>Eurotiomycetes</taxon>
        <taxon>Eurotiomycetidae</taxon>
        <taxon>Eurotiales</taxon>
        <taxon>Aspergillaceae</taxon>
        <taxon>Aspergillus</taxon>
        <taxon>Aspergillus subgen. Circumdati</taxon>
    </lineage>
</organism>
<protein>
    <submittedName>
        <fullName evidence="2">Uncharacterized protein</fullName>
    </submittedName>
</protein>
<feature type="region of interest" description="Disordered" evidence="1">
    <location>
        <begin position="1"/>
        <end position="90"/>
    </location>
</feature>
<evidence type="ECO:0000313" key="3">
    <source>
        <dbReference type="Proteomes" id="UP000248340"/>
    </source>
</evidence>